<dbReference type="EMBL" id="JAUEPR010000029">
    <property type="protein sequence ID" value="KAK0474067.1"/>
    <property type="molecule type" value="Genomic_DNA"/>
</dbReference>
<evidence type="ECO:0000313" key="2">
    <source>
        <dbReference type="Proteomes" id="UP001175227"/>
    </source>
</evidence>
<keyword evidence="2" id="KW-1185">Reference proteome</keyword>
<organism evidence="1 2">
    <name type="scientific">Armillaria novae-zelandiae</name>
    <dbReference type="NCBI Taxonomy" id="153914"/>
    <lineage>
        <taxon>Eukaryota</taxon>
        <taxon>Fungi</taxon>
        <taxon>Dikarya</taxon>
        <taxon>Basidiomycota</taxon>
        <taxon>Agaricomycotina</taxon>
        <taxon>Agaricomycetes</taxon>
        <taxon>Agaricomycetidae</taxon>
        <taxon>Agaricales</taxon>
        <taxon>Marasmiineae</taxon>
        <taxon>Physalacriaceae</taxon>
        <taxon>Armillaria</taxon>
    </lineage>
</organism>
<sequence length="168" mass="19189">MQHLSMVYPSEELADLEKHTDLILPCSELHSLRAGREYDVPIILLPAAYYYASTLPTTELITNAKPNILAIILAGRENVVIAAYNVAWSWLYQECRGSTMCLLHVKRCYRKRLSCDKGSCQVSRATGWNRPLPTPRCYTTCWGVDDDFPAYYSDDSTNEESFCRPCFF</sequence>
<proteinExistence type="predicted"/>
<reference evidence="1" key="1">
    <citation type="submission" date="2023-06" db="EMBL/GenBank/DDBJ databases">
        <authorList>
            <consortium name="Lawrence Berkeley National Laboratory"/>
            <person name="Ahrendt S."/>
            <person name="Sahu N."/>
            <person name="Indic B."/>
            <person name="Wong-Bajracharya J."/>
            <person name="Merenyi Z."/>
            <person name="Ke H.-M."/>
            <person name="Monk M."/>
            <person name="Kocsube S."/>
            <person name="Drula E."/>
            <person name="Lipzen A."/>
            <person name="Balint B."/>
            <person name="Henrissat B."/>
            <person name="Andreopoulos B."/>
            <person name="Martin F.M."/>
            <person name="Harder C.B."/>
            <person name="Rigling D."/>
            <person name="Ford K.L."/>
            <person name="Foster G.D."/>
            <person name="Pangilinan J."/>
            <person name="Papanicolaou A."/>
            <person name="Barry K."/>
            <person name="LaButti K."/>
            <person name="Viragh M."/>
            <person name="Koriabine M."/>
            <person name="Yan M."/>
            <person name="Riley R."/>
            <person name="Champramary S."/>
            <person name="Plett K.L."/>
            <person name="Tsai I.J."/>
            <person name="Slot J."/>
            <person name="Sipos G."/>
            <person name="Plett J."/>
            <person name="Nagy L.G."/>
            <person name="Grigoriev I.V."/>
        </authorList>
    </citation>
    <scope>NUCLEOTIDE SEQUENCE</scope>
    <source>
        <strain evidence="1">ICMP 16352</strain>
    </source>
</reference>
<dbReference type="AlphaFoldDB" id="A0AA39NY92"/>
<protein>
    <submittedName>
        <fullName evidence="1">Uncharacterized protein</fullName>
    </submittedName>
</protein>
<name>A0AA39NY92_9AGAR</name>
<gene>
    <name evidence="1" type="ORF">IW261DRAFT_583428</name>
</gene>
<evidence type="ECO:0000313" key="1">
    <source>
        <dbReference type="EMBL" id="KAK0474067.1"/>
    </source>
</evidence>
<dbReference type="Proteomes" id="UP001175227">
    <property type="component" value="Unassembled WGS sequence"/>
</dbReference>
<accession>A0AA39NY92</accession>
<comment type="caution">
    <text evidence="1">The sequence shown here is derived from an EMBL/GenBank/DDBJ whole genome shotgun (WGS) entry which is preliminary data.</text>
</comment>